<sequence>MSAVKRFAASAQAHDVLQTLKADGIVVIEGAAKTATLDSALQEIGPLADGQTFGLIAKSQTFATELLMNGLFIDLTKRLLTDTCTIYYSDDRTVSTAEPQVSFTSALFSKPGSSGWGLRRQDDCHHTIHPAKRETDFGIAYAATDITKDNGAIRAVIGSNMWKDTRDPTPADETEIELKKGDAILWVCLLWPEAKHHQRR</sequence>
<dbReference type="Proteomes" id="UP000009096">
    <property type="component" value="Chromosome 4"/>
</dbReference>
<dbReference type="Pfam" id="PF05721">
    <property type="entry name" value="PhyH"/>
    <property type="match status" value="1"/>
</dbReference>
<accession>W7LTK7</accession>
<dbReference type="EMBL" id="DS022246">
    <property type="protein sequence ID" value="EWG42543.1"/>
    <property type="molecule type" value="Genomic_DNA"/>
</dbReference>
<dbReference type="eggNOG" id="ENOG502RUKM">
    <property type="taxonomic scope" value="Eukaryota"/>
</dbReference>
<keyword evidence="2" id="KW-1185">Reference proteome</keyword>
<dbReference type="RefSeq" id="XP_018748734.1">
    <property type="nucleotide sequence ID" value="XM_018892108.1"/>
</dbReference>
<name>W7LTK7_GIBM7</name>
<dbReference type="VEuPathDB" id="FungiDB:FVEG_04319"/>
<evidence type="ECO:0000313" key="2">
    <source>
        <dbReference type="Proteomes" id="UP000009096"/>
    </source>
</evidence>
<organism evidence="1 2">
    <name type="scientific">Gibberella moniliformis (strain M3125 / FGSC 7600)</name>
    <name type="common">Maize ear and stalk rot fungus</name>
    <name type="synonym">Fusarium verticillioides</name>
    <dbReference type="NCBI Taxonomy" id="334819"/>
    <lineage>
        <taxon>Eukaryota</taxon>
        <taxon>Fungi</taxon>
        <taxon>Dikarya</taxon>
        <taxon>Ascomycota</taxon>
        <taxon>Pezizomycotina</taxon>
        <taxon>Sordariomycetes</taxon>
        <taxon>Hypocreomycetidae</taxon>
        <taxon>Hypocreales</taxon>
        <taxon>Nectriaceae</taxon>
        <taxon>Fusarium</taxon>
        <taxon>Fusarium fujikuroi species complex</taxon>
    </lineage>
</organism>
<evidence type="ECO:0000313" key="1">
    <source>
        <dbReference type="EMBL" id="EWG42543.1"/>
    </source>
</evidence>
<gene>
    <name evidence="1" type="ORF">FVEG_04319</name>
</gene>
<dbReference type="Gene3D" id="2.60.120.620">
    <property type="entry name" value="q2cbj1_9rhob like domain"/>
    <property type="match status" value="1"/>
</dbReference>
<dbReference type="SUPFAM" id="SSF51197">
    <property type="entry name" value="Clavaminate synthase-like"/>
    <property type="match status" value="1"/>
</dbReference>
<reference evidence="1 2" key="1">
    <citation type="journal article" date="2010" name="Nature">
        <title>Comparative genomics reveals mobile pathogenicity chromosomes in Fusarium.</title>
        <authorList>
            <person name="Ma L.J."/>
            <person name="van der Does H.C."/>
            <person name="Borkovich K.A."/>
            <person name="Coleman J.J."/>
            <person name="Daboussi M.J."/>
            <person name="Di Pietro A."/>
            <person name="Dufresne M."/>
            <person name="Freitag M."/>
            <person name="Grabherr M."/>
            <person name="Henrissat B."/>
            <person name="Houterman P.M."/>
            <person name="Kang S."/>
            <person name="Shim W.B."/>
            <person name="Woloshuk C."/>
            <person name="Xie X."/>
            <person name="Xu J.R."/>
            <person name="Antoniw J."/>
            <person name="Baker S.E."/>
            <person name="Bluhm B.H."/>
            <person name="Breakspear A."/>
            <person name="Brown D.W."/>
            <person name="Butchko R.A."/>
            <person name="Chapman S."/>
            <person name="Coulson R."/>
            <person name="Coutinho P.M."/>
            <person name="Danchin E.G."/>
            <person name="Diener A."/>
            <person name="Gale L.R."/>
            <person name="Gardiner D.M."/>
            <person name="Goff S."/>
            <person name="Hammond-Kosack K.E."/>
            <person name="Hilburn K."/>
            <person name="Hua-Van A."/>
            <person name="Jonkers W."/>
            <person name="Kazan K."/>
            <person name="Kodira C.D."/>
            <person name="Koehrsen M."/>
            <person name="Kumar L."/>
            <person name="Lee Y.H."/>
            <person name="Li L."/>
            <person name="Manners J.M."/>
            <person name="Miranda-Saavedra D."/>
            <person name="Mukherjee M."/>
            <person name="Park G."/>
            <person name="Park J."/>
            <person name="Park S.Y."/>
            <person name="Proctor R.H."/>
            <person name="Regev A."/>
            <person name="Ruiz-Roldan M.C."/>
            <person name="Sain D."/>
            <person name="Sakthikumar S."/>
            <person name="Sykes S."/>
            <person name="Schwartz D.C."/>
            <person name="Turgeon B.G."/>
            <person name="Wapinski I."/>
            <person name="Yoder O."/>
            <person name="Young S."/>
            <person name="Zeng Q."/>
            <person name="Zhou S."/>
            <person name="Galagan J."/>
            <person name="Cuomo C.A."/>
            <person name="Kistler H.C."/>
            <person name="Rep M."/>
        </authorList>
    </citation>
    <scope>NUCLEOTIDE SEQUENCE [LARGE SCALE GENOMIC DNA]</scope>
    <source>
        <strain evidence="2">M3125 / FGSC 7600</strain>
    </source>
</reference>
<protein>
    <submittedName>
        <fullName evidence="1">Uncharacterized protein</fullName>
    </submittedName>
</protein>
<dbReference type="EMBL" id="CM000581">
    <property type="protein sequence ID" value="EWG42543.1"/>
    <property type="molecule type" value="Genomic_DNA"/>
</dbReference>
<dbReference type="GeneID" id="30062396"/>
<proteinExistence type="predicted"/>
<dbReference type="InterPro" id="IPR008775">
    <property type="entry name" value="Phytyl_CoA_dOase-like"/>
</dbReference>
<dbReference type="AlphaFoldDB" id="W7LTK7"/>